<evidence type="ECO:0000256" key="1">
    <source>
        <dbReference type="SAM" id="MobiDB-lite"/>
    </source>
</evidence>
<dbReference type="InterPro" id="IPR035681">
    <property type="entry name" value="ComA-like_MBL"/>
</dbReference>
<dbReference type="PANTHER" id="PTHR30619">
    <property type="entry name" value="DNA INTERNALIZATION/COMPETENCE PROTEIN COMEC/REC2"/>
    <property type="match status" value="1"/>
</dbReference>
<organism evidence="3 4">
    <name type="scientific">Halapricum desulfuricans</name>
    <dbReference type="NCBI Taxonomy" id="2841257"/>
    <lineage>
        <taxon>Archaea</taxon>
        <taxon>Methanobacteriati</taxon>
        <taxon>Methanobacteriota</taxon>
        <taxon>Stenosarchaea group</taxon>
        <taxon>Halobacteria</taxon>
        <taxon>Halobacteriales</taxon>
        <taxon>Haloarculaceae</taxon>
        <taxon>Halapricum</taxon>
    </lineage>
</organism>
<dbReference type="Gene3D" id="2.60.40.1260">
    <property type="entry name" value="Lamin Tail domain"/>
    <property type="match status" value="1"/>
</dbReference>
<dbReference type="KEGG" id="hds:HSR122_2198"/>
<dbReference type="CDD" id="cd07731">
    <property type="entry name" value="ComA-like_MBL-fold"/>
    <property type="match status" value="1"/>
</dbReference>
<reference evidence="3 4" key="1">
    <citation type="submission" date="2020-11" db="EMBL/GenBank/DDBJ databases">
        <title>Carbohydrate-dependent, anaerobic sulfur respiration: A novel catabolism in halophilic archaea.</title>
        <authorList>
            <person name="Sorokin D.Y."/>
            <person name="Messina E."/>
            <person name="Smedile F."/>
            <person name="La Cono V."/>
            <person name="Hallsworth J.E."/>
            <person name="Yakimov M.M."/>
        </authorList>
    </citation>
    <scope>NUCLEOTIDE SEQUENCE [LARGE SCALE GENOMIC DNA]</scope>
    <source>
        <strain evidence="3 4">HSR12-2</strain>
    </source>
</reference>
<dbReference type="InterPro" id="IPR036866">
    <property type="entry name" value="RibonucZ/Hydroxyglut_hydro"/>
</dbReference>
<dbReference type="AlphaFoldDB" id="A0A897NF75"/>
<dbReference type="GO" id="GO:0016787">
    <property type="term" value="F:hydrolase activity"/>
    <property type="evidence" value="ECO:0007669"/>
    <property type="project" value="UniProtKB-KW"/>
</dbReference>
<name>A0A897NF75_9EURY</name>
<keyword evidence="3" id="KW-0378">Hydrolase</keyword>
<gene>
    <name evidence="3" type="primary">comEC</name>
    <name evidence="3" type="ORF">HSR122_2198</name>
</gene>
<accession>A0A897NF75</accession>
<dbReference type="PANTHER" id="PTHR30619:SF1">
    <property type="entry name" value="RECOMBINATION PROTEIN 2"/>
    <property type="match status" value="1"/>
</dbReference>
<dbReference type="InterPro" id="IPR036415">
    <property type="entry name" value="Lamin_tail_dom_sf"/>
</dbReference>
<dbReference type="Gene3D" id="3.60.15.10">
    <property type="entry name" value="Ribonuclease Z/Hydroxyacylglutathione hydrolase-like"/>
    <property type="match status" value="1"/>
</dbReference>
<dbReference type="SUPFAM" id="SSF74853">
    <property type="entry name" value="Lamin A/C globular tail domain"/>
    <property type="match status" value="1"/>
</dbReference>
<dbReference type="EMBL" id="CP064788">
    <property type="protein sequence ID" value="QSG09579.1"/>
    <property type="molecule type" value="Genomic_DNA"/>
</dbReference>
<evidence type="ECO:0000313" key="3">
    <source>
        <dbReference type="EMBL" id="QSG09579.1"/>
    </source>
</evidence>
<evidence type="ECO:0000313" key="4">
    <source>
        <dbReference type="Proteomes" id="UP000662973"/>
    </source>
</evidence>
<dbReference type="Pfam" id="PF00753">
    <property type="entry name" value="Lactamase_B"/>
    <property type="match status" value="1"/>
</dbReference>
<dbReference type="PROSITE" id="PS51841">
    <property type="entry name" value="LTD"/>
    <property type="match status" value="1"/>
</dbReference>
<dbReference type="InterPro" id="IPR052159">
    <property type="entry name" value="Competence_DNA_uptake"/>
</dbReference>
<sequence length="477" mass="49688">MLLVLGSGLIILAGCSGPATDTTPAPTSTPTDTHSTETPTSEPSPSANGTLSVYTLNVGQGASLLVIGPTGETLLIDSGDWRDEGEVALATLDRLGINRIDYLVTSHPDADHIGGHAEIIDALETNGDGIGAIYDPGITSTSQTYQDYLNAVERHNVTLYQAYAGDEIPMVGADVEILGPPAEPLAGGDRNENSLVVHIAHGNTSVLIPGDAESEGEAYLTDTYGEQLNATVLVPGHHGSASSSSEAFLEEVDPRIAAITSAYDSQYGHPHEETLQRLANIGVRTYWTGTHGTIRMVSNGTHLHVATEADAPTEPLQLRSASGTSEGPYTSLTDRFVLAVSSIDGSTIVTDGGETEPTTTASPTTDTGLTVTQIHADAAGDDRENLNDEYVVFTNSGDSTLDLAGWTIADAAGHTYTVPAGVSLDPGAELVLRTGSGTDTATELYWGSGSPIWNNNGDTVIVRNSTGSIVIEEDYDG</sequence>
<dbReference type="InterPro" id="IPR001279">
    <property type="entry name" value="Metallo-B-lactamas"/>
</dbReference>
<dbReference type="Pfam" id="PF00932">
    <property type="entry name" value="LTD"/>
    <property type="match status" value="1"/>
</dbReference>
<proteinExistence type="predicted"/>
<dbReference type="SUPFAM" id="SSF56281">
    <property type="entry name" value="Metallo-hydrolase/oxidoreductase"/>
    <property type="match status" value="1"/>
</dbReference>
<feature type="region of interest" description="Disordered" evidence="1">
    <location>
        <begin position="16"/>
        <end position="49"/>
    </location>
</feature>
<feature type="domain" description="LTD" evidence="2">
    <location>
        <begin position="355"/>
        <end position="477"/>
    </location>
</feature>
<keyword evidence="4" id="KW-1185">Reference proteome</keyword>
<dbReference type="SMART" id="SM00849">
    <property type="entry name" value="Lactamase_B"/>
    <property type="match status" value="1"/>
</dbReference>
<dbReference type="InterPro" id="IPR001322">
    <property type="entry name" value="Lamin_tail_dom"/>
</dbReference>
<dbReference type="Proteomes" id="UP000662973">
    <property type="component" value="Chromosome"/>
</dbReference>
<feature type="compositionally biased region" description="Low complexity" evidence="1">
    <location>
        <begin position="18"/>
        <end position="46"/>
    </location>
</feature>
<protein>
    <submittedName>
        <fullName evidence="3">Metal-dependent hydrolase of the beta-lactamase superfamily II</fullName>
    </submittedName>
</protein>
<evidence type="ECO:0000259" key="2">
    <source>
        <dbReference type="PROSITE" id="PS51841"/>
    </source>
</evidence>